<dbReference type="Pfam" id="PF00903">
    <property type="entry name" value="Glyoxalase"/>
    <property type="match status" value="1"/>
</dbReference>
<name>A0A150PEN1_SORCE</name>
<dbReference type="InterPro" id="IPR029068">
    <property type="entry name" value="Glyas_Bleomycin-R_OHBP_Dase"/>
</dbReference>
<dbReference type="PROSITE" id="PS51819">
    <property type="entry name" value="VOC"/>
    <property type="match status" value="1"/>
</dbReference>
<reference evidence="2 3" key="1">
    <citation type="submission" date="2014-02" db="EMBL/GenBank/DDBJ databases">
        <title>The small core and large imbalanced accessory genome model reveals a collaborative survival strategy of Sorangium cellulosum strains in nature.</title>
        <authorList>
            <person name="Han K."/>
            <person name="Peng R."/>
            <person name="Blom J."/>
            <person name="Li Y.-Z."/>
        </authorList>
    </citation>
    <scope>NUCLEOTIDE SEQUENCE [LARGE SCALE GENOMIC DNA]</scope>
    <source>
        <strain evidence="2 3">So0157-25</strain>
    </source>
</reference>
<comment type="caution">
    <text evidence="2">The sequence shown here is derived from an EMBL/GenBank/DDBJ whole genome shotgun (WGS) entry which is preliminary data.</text>
</comment>
<gene>
    <name evidence="2" type="ORF">BE08_28825</name>
</gene>
<protein>
    <recommendedName>
        <fullName evidence="1">VOC domain-containing protein</fullName>
    </recommendedName>
</protein>
<dbReference type="AlphaFoldDB" id="A0A150PEN1"/>
<dbReference type="SUPFAM" id="SSF54593">
    <property type="entry name" value="Glyoxalase/Bleomycin resistance protein/Dihydroxybiphenyl dioxygenase"/>
    <property type="match status" value="1"/>
</dbReference>
<evidence type="ECO:0000313" key="3">
    <source>
        <dbReference type="Proteomes" id="UP000075420"/>
    </source>
</evidence>
<proteinExistence type="predicted"/>
<organism evidence="2 3">
    <name type="scientific">Sorangium cellulosum</name>
    <name type="common">Polyangium cellulosum</name>
    <dbReference type="NCBI Taxonomy" id="56"/>
    <lineage>
        <taxon>Bacteria</taxon>
        <taxon>Pseudomonadati</taxon>
        <taxon>Myxococcota</taxon>
        <taxon>Polyangia</taxon>
        <taxon>Polyangiales</taxon>
        <taxon>Polyangiaceae</taxon>
        <taxon>Sorangium</taxon>
    </lineage>
</organism>
<dbReference type="PANTHER" id="PTHR36503:SF2">
    <property type="entry name" value="BLR2408 PROTEIN"/>
    <property type="match status" value="1"/>
</dbReference>
<dbReference type="Proteomes" id="UP000075420">
    <property type="component" value="Unassembled WGS sequence"/>
</dbReference>
<sequence>MTTNRSRKLFVNLPVKDLKRSIDFFTKLGFSFNPHFTDDKATCMILSEDAYVMLLVEARFKDFTKKRICDTSTSTEGIFALTAANRAEVDELVKTAIAAGGTHAKEPTDHGFMYTWSFYDLDGHHWEVFYMDPGAIPQQ</sequence>
<dbReference type="Gene3D" id="3.10.180.10">
    <property type="entry name" value="2,3-Dihydroxybiphenyl 1,2-Dioxygenase, domain 1"/>
    <property type="match status" value="1"/>
</dbReference>
<evidence type="ECO:0000313" key="2">
    <source>
        <dbReference type="EMBL" id="KYF54102.1"/>
    </source>
</evidence>
<dbReference type="InterPro" id="IPR037523">
    <property type="entry name" value="VOC_core"/>
</dbReference>
<dbReference type="InterPro" id="IPR004360">
    <property type="entry name" value="Glyas_Fos-R_dOase_dom"/>
</dbReference>
<dbReference type="EMBL" id="JELY01001944">
    <property type="protein sequence ID" value="KYF54102.1"/>
    <property type="molecule type" value="Genomic_DNA"/>
</dbReference>
<feature type="domain" description="VOC" evidence="1">
    <location>
        <begin position="7"/>
        <end position="131"/>
    </location>
</feature>
<evidence type="ECO:0000259" key="1">
    <source>
        <dbReference type="PROSITE" id="PS51819"/>
    </source>
</evidence>
<dbReference type="PANTHER" id="PTHR36503">
    <property type="entry name" value="BLR2520 PROTEIN"/>
    <property type="match status" value="1"/>
</dbReference>
<accession>A0A150PEN1</accession>